<name>A0A0P1LJ53_9BACT</name>
<dbReference type="EMBL" id="FAOP01000010">
    <property type="protein sequence ID" value="CUU08694.1"/>
    <property type="molecule type" value="Genomic_DNA"/>
</dbReference>
<dbReference type="RefSeq" id="WP_047133320.1">
    <property type="nucleotide sequence ID" value="NZ_CZVI01000010.1"/>
</dbReference>
<evidence type="ECO:0000313" key="4">
    <source>
        <dbReference type="Proteomes" id="UP000182200"/>
    </source>
</evidence>
<protein>
    <submittedName>
        <fullName evidence="2">Uncharacterized protein</fullName>
    </submittedName>
</protein>
<dbReference type="Proteomes" id="UP000182011">
    <property type="component" value="Unassembled WGS sequence"/>
</dbReference>
<organism evidence="2 3">
    <name type="scientific">Candidatus Kryptonium thompsonii</name>
    <dbReference type="NCBI Taxonomy" id="1633631"/>
    <lineage>
        <taxon>Bacteria</taxon>
        <taxon>Pseudomonadati</taxon>
        <taxon>Candidatus Kryptoniota</taxon>
        <taxon>Candidatus Kryptonium</taxon>
    </lineage>
</organism>
<accession>A0A0P1M9J5</accession>
<reference evidence="1 4" key="1">
    <citation type="submission" date="2015-11" db="EMBL/GenBank/DDBJ databases">
        <authorList>
            <person name="Varghese N."/>
        </authorList>
    </citation>
    <scope>NUCLEOTIDE SEQUENCE [LARGE SCALE GENOMIC DNA]</scope>
    <source>
        <strain evidence="1 4">JGI-8</strain>
    </source>
</reference>
<gene>
    <name evidence="2" type="ORF">JGI4_02161</name>
    <name evidence="1" type="ORF">JGI8_00960</name>
</gene>
<accession>A0A0S4NEM2</accession>
<accession>A0A0P1LJ53</accession>
<dbReference type="Proteomes" id="UP000182200">
    <property type="component" value="Unassembled WGS sequence"/>
</dbReference>
<accession>A0A0P1LVR3</accession>
<keyword evidence="4" id="KW-1185">Reference proteome</keyword>
<reference evidence="2 3" key="2">
    <citation type="submission" date="2015-11" db="EMBL/GenBank/DDBJ databases">
        <authorList>
            <person name="Zhang Y."/>
            <person name="Guo Z."/>
        </authorList>
    </citation>
    <scope>NUCLEOTIDE SEQUENCE [LARGE SCALE GENOMIC DNA]</scope>
    <source>
        <strain evidence="2">JGI-4</strain>
    </source>
</reference>
<accession>A0A0N7MZB7</accession>
<proteinExistence type="predicted"/>
<dbReference type="AlphaFoldDB" id="A0A0P1LJ53"/>
<dbReference type="STRING" id="1633631.GCA_001442925_02154"/>
<sequence length="358" mass="41319">MDVLAKITGIKYTPFLCRSLNLYNISELESALNKDSAFILNVQNKQLALSWWVSPKRTRSYPYARVYDTLNFQGKRLTIIPILKDEGKEGDRDFLQWDTISLMSLLGIYVVISYYKSAERSSKYKHKITNQKFDIQHIEEEINNLLSYQSDALHWNLSQVEKVGQIAQKALNTYQRISKTLDIEMHSEETAQKRIDELLKGKDAFMKLSRELAKKAQSRESITVQPKERLSGTKATLTIKNYLGGYYFFTCDEVKIEEEKIYLIEGKHSKHSAIPSIDDIKDGLLKMILFTNLKEVKIGAVKYTPIPILKLTTDIKFSINNLRKSQIDNLRLLKKEAEVNGFQVLINNKNLSLLLPKE</sequence>
<accession>A0A0N7MRZ9</accession>
<dbReference type="OrthoDB" id="490757at2"/>
<accession>A0A0P1MEV2</accession>
<evidence type="ECO:0000313" key="3">
    <source>
        <dbReference type="Proteomes" id="UP000182011"/>
    </source>
</evidence>
<dbReference type="EMBL" id="CZVI01000010">
    <property type="protein sequence ID" value="CUS86051.1"/>
    <property type="molecule type" value="Genomic_DNA"/>
</dbReference>
<accession>A0A0P1MCU3</accession>
<evidence type="ECO:0000313" key="1">
    <source>
        <dbReference type="EMBL" id="CUS86051.1"/>
    </source>
</evidence>
<accession>A0A0P1NU03</accession>
<accession>A0A0P1M8H7</accession>
<evidence type="ECO:0000313" key="2">
    <source>
        <dbReference type="EMBL" id="CUU08694.1"/>
    </source>
</evidence>